<reference evidence="2 3" key="1">
    <citation type="submission" date="2019-03" db="EMBL/GenBank/DDBJ databases">
        <title>Genomic Encyclopedia of Type Strains, Phase IV (KMG-IV): sequencing the most valuable type-strain genomes for metagenomic binning, comparative biology and taxonomic classification.</title>
        <authorList>
            <person name="Goeker M."/>
        </authorList>
    </citation>
    <scope>NUCLEOTIDE SEQUENCE [LARGE SCALE GENOMIC DNA]</scope>
    <source>
        <strain evidence="2 3">DSM 9035</strain>
    </source>
</reference>
<organism evidence="2 3">
    <name type="scientific">Aquabacter spiritensis</name>
    <dbReference type="NCBI Taxonomy" id="933073"/>
    <lineage>
        <taxon>Bacteria</taxon>
        <taxon>Pseudomonadati</taxon>
        <taxon>Pseudomonadota</taxon>
        <taxon>Alphaproteobacteria</taxon>
        <taxon>Hyphomicrobiales</taxon>
        <taxon>Xanthobacteraceae</taxon>
        <taxon>Aquabacter</taxon>
    </lineage>
</organism>
<accession>A0A4R3LSS6</accession>
<dbReference type="AlphaFoldDB" id="A0A4R3LSS6"/>
<dbReference type="Proteomes" id="UP000294664">
    <property type="component" value="Unassembled WGS sequence"/>
</dbReference>
<evidence type="ECO:0000313" key="3">
    <source>
        <dbReference type="Proteomes" id="UP000294664"/>
    </source>
</evidence>
<dbReference type="Pfam" id="PF00326">
    <property type="entry name" value="Peptidase_S9"/>
    <property type="match status" value="1"/>
</dbReference>
<comment type="caution">
    <text evidence="2">The sequence shown here is derived from an EMBL/GenBank/DDBJ whole genome shotgun (WGS) entry which is preliminary data.</text>
</comment>
<protein>
    <submittedName>
        <fullName evidence="2">Prolyl oligopeptidase family protein</fullName>
    </submittedName>
</protein>
<proteinExistence type="predicted"/>
<evidence type="ECO:0000259" key="1">
    <source>
        <dbReference type="Pfam" id="PF00326"/>
    </source>
</evidence>
<feature type="domain" description="Peptidase S9 prolyl oligopeptidase catalytic" evidence="1">
    <location>
        <begin position="213"/>
        <end position="358"/>
    </location>
</feature>
<dbReference type="InterPro" id="IPR029058">
    <property type="entry name" value="AB_hydrolase_fold"/>
</dbReference>
<dbReference type="InterPro" id="IPR050261">
    <property type="entry name" value="FrsA_esterase"/>
</dbReference>
<dbReference type="SUPFAM" id="SSF53474">
    <property type="entry name" value="alpha/beta-Hydrolases"/>
    <property type="match status" value="1"/>
</dbReference>
<dbReference type="InterPro" id="IPR001375">
    <property type="entry name" value="Peptidase_S9_cat"/>
</dbReference>
<dbReference type="GO" id="GO:0016787">
    <property type="term" value="F:hydrolase activity"/>
    <property type="evidence" value="ECO:0007669"/>
    <property type="project" value="UniProtKB-KW"/>
</dbReference>
<evidence type="ECO:0000313" key="2">
    <source>
        <dbReference type="EMBL" id="TCT03582.1"/>
    </source>
</evidence>
<sequence length="386" mass="42496">MSTPGPWIQTFPGNMVWSNATLITKGMAHYNAVAMAEVDEVCERLRVRQSEPDAWCEEWSAMGAKIEQNAVDAEAAGHVLTAGNCYLRAGMYWFTAERFVPPGAQKRALGQKALDLQQKGLLIRYPNIERVEVPFEGGSLPALFMKAPGVEGPRPTVVVFDGMDNCKEMSVLFAGLEFARRGWNTLSIDGPGQGESLRLRGLSARHDYEVAGAAAYDWVAARSEVDPARVAVMGYSFGGYYAGRVAALEKRYALGIAFAALHWDLAGWQAEIKRRQDADPKSTAQSTFHFRWVMGEDDADAAIEKAKGFSLAGIADQITKPFLIVHAEEDKVVPSPSAVKLYDAIASPRKHLKMFTRETGSAYHCQMDNRQIGIDYIADWIGDNLP</sequence>
<dbReference type="PANTHER" id="PTHR22946:SF12">
    <property type="entry name" value="CONIDIAL PIGMENT BIOSYNTHESIS PROTEIN AYG1 (AFU_ORTHOLOGUE AFUA_2G17550)"/>
    <property type="match status" value="1"/>
</dbReference>
<dbReference type="EMBL" id="SMAI01000009">
    <property type="protein sequence ID" value="TCT03582.1"/>
    <property type="molecule type" value="Genomic_DNA"/>
</dbReference>
<dbReference type="RefSeq" id="WP_165933783.1">
    <property type="nucleotide sequence ID" value="NZ_SMAI01000009.1"/>
</dbReference>
<name>A0A4R3LSS6_9HYPH</name>
<dbReference type="Gene3D" id="1.20.1440.110">
    <property type="entry name" value="acylaminoacyl peptidase"/>
    <property type="match status" value="1"/>
</dbReference>
<dbReference type="PANTHER" id="PTHR22946">
    <property type="entry name" value="DIENELACTONE HYDROLASE DOMAIN-CONTAINING PROTEIN-RELATED"/>
    <property type="match status" value="1"/>
</dbReference>
<gene>
    <name evidence="2" type="ORF">EDC64_109132</name>
</gene>
<keyword evidence="3" id="KW-1185">Reference proteome</keyword>
<dbReference type="Gene3D" id="3.40.50.1820">
    <property type="entry name" value="alpha/beta hydrolase"/>
    <property type="match status" value="1"/>
</dbReference>